<dbReference type="STRING" id="186497.PF0871"/>
<dbReference type="eggNOG" id="arCOG05803">
    <property type="taxonomic scope" value="Archaea"/>
</dbReference>
<evidence type="ECO:0000313" key="2">
    <source>
        <dbReference type="Proteomes" id="UP000001013"/>
    </source>
</evidence>
<dbReference type="DNASU" id="1468731"/>
<reference evidence="1 2" key="1">
    <citation type="journal article" date="1999" name="Genetics">
        <title>Divergence of the hyperthermophilic archaea Pyrococcus furiosus and P. horikoshii inferred from complete genomic sequences.</title>
        <authorList>
            <person name="Maeder D.L."/>
            <person name="Weiss R.B."/>
            <person name="Dunn D.M."/>
            <person name="Cherry J.L."/>
            <person name="Gonzalez J.M."/>
            <person name="DiRuggiero J."/>
            <person name="Robb F.T."/>
        </authorList>
    </citation>
    <scope>NUCLEOTIDE SEQUENCE [LARGE SCALE GENOMIC DNA]</scope>
    <source>
        <strain evidence="2">ATCC 43587 / DSM 3638 / JCM 8422 / Vc1</strain>
    </source>
</reference>
<dbReference type="Proteomes" id="UP000001013">
    <property type="component" value="Chromosome"/>
</dbReference>
<keyword evidence="2" id="KW-1185">Reference proteome</keyword>
<accession>Q8U2G4</accession>
<protein>
    <submittedName>
        <fullName evidence="1">Uncharacterized protein</fullName>
    </submittedName>
</protein>
<name>Q8U2G4_PYRFU</name>
<dbReference type="KEGG" id="pfu:PF0871"/>
<dbReference type="PhylomeDB" id="Q8U2G4"/>
<sequence>MGWWYTTNLRSRSNDMDKPEEILNEKDIIKRAYKFGFYVGLHGHTDWFGWVAEVKKKIYEEAKHLGVYEEVKKAYIKGKKAGRVEREKRIHLGLMKQTTSEIPEKIKIVSIERNRGSIASLNFPKIEDMPKTIKKPRFFRLPKILRGGEE</sequence>
<organism evidence="1 2">
    <name type="scientific">Pyrococcus furiosus (strain ATCC 43587 / DSM 3638 / JCM 8422 / Vc1)</name>
    <dbReference type="NCBI Taxonomy" id="186497"/>
    <lineage>
        <taxon>Archaea</taxon>
        <taxon>Methanobacteriati</taxon>
        <taxon>Methanobacteriota</taxon>
        <taxon>Thermococci</taxon>
        <taxon>Thermococcales</taxon>
        <taxon>Thermococcaceae</taxon>
        <taxon>Pyrococcus</taxon>
    </lineage>
</organism>
<proteinExistence type="predicted"/>
<gene>
    <name evidence="1" type="ordered locus">PF0871</name>
</gene>
<dbReference type="AlphaFoldDB" id="Q8U2G4"/>
<dbReference type="HOGENOM" id="CLU_145830_0_0_2"/>
<evidence type="ECO:0000313" key="1">
    <source>
        <dbReference type="EMBL" id="AAL80995.1"/>
    </source>
</evidence>
<dbReference type="PaxDb" id="186497-PF0871"/>
<dbReference type="PATRIC" id="fig|186497.12.peg.922"/>
<dbReference type="EMBL" id="AE009950">
    <property type="protein sequence ID" value="AAL80995.1"/>
    <property type="molecule type" value="Genomic_DNA"/>
</dbReference>